<feature type="compositionally biased region" description="Pro residues" evidence="2">
    <location>
        <begin position="97"/>
        <end position="113"/>
    </location>
</feature>
<evidence type="ECO:0000313" key="5">
    <source>
        <dbReference type="EMBL" id="GGK55276.1"/>
    </source>
</evidence>
<dbReference type="PANTHER" id="PTHR33392:SF6">
    <property type="entry name" value="POLYISOPRENYL-TEICHOIC ACID--PEPTIDOGLYCAN TEICHOIC ACID TRANSFERASE TAGU"/>
    <property type="match status" value="1"/>
</dbReference>
<keyword evidence="6" id="KW-1185">Reference proteome</keyword>
<keyword evidence="3" id="KW-1133">Transmembrane helix</keyword>
<comment type="caution">
    <text evidence="5">The sequence shown here is derived from an EMBL/GenBank/DDBJ whole genome shotgun (WGS) entry which is preliminary data.</text>
</comment>
<feature type="region of interest" description="Disordered" evidence="2">
    <location>
        <begin position="1"/>
        <end position="159"/>
    </location>
</feature>
<protein>
    <recommendedName>
        <fullName evidence="4">Cell envelope-related transcriptional attenuator domain-containing protein</fullName>
    </recommendedName>
</protein>
<keyword evidence="3" id="KW-0812">Transmembrane</keyword>
<sequence>MNQPHANPHGAYPHVEPGGPPPRRPGPHGAPGDAATVRHNPPADGPTRRIPGAPTDAATVRHTPGGPPPGASHVEPTAVIHRDGRGNEPLAYSQMPPAAPKPQPRPHTPPPTQRPAQQRHAPTQRPVPHHDPLPPRRRTPPPAPPAANGRQPRPRRRRRPLRWVSFTGILLIVALIAGVMYLDNSLTRIDALANYPDRPADTPGTNWLLVGSDGRAGLTADQEKELATGGDVGPERTDTIMLVHIPGSGPTTMVSLPRDSYVPIPGHGKDKLNAAFAFGGAPLLTQTVEQATGIRIDHYAQIGFGGFASVVDALGGIDVCLDEPISDPLAGLDLPAGCQKLSGPDALGFVRTRATPLADVDRMKHQRMFMAALLKKATSIGTIVNPFALWSMSTGVAKSLKVDEGDHIWNLGALGWAMRGETVTTTVPIGGFSDTDVGNVLVWDKAKASSFFDALANDQQIPADLRTG</sequence>
<dbReference type="InterPro" id="IPR004474">
    <property type="entry name" value="LytR_CpsA_psr"/>
</dbReference>
<evidence type="ECO:0000256" key="2">
    <source>
        <dbReference type="SAM" id="MobiDB-lite"/>
    </source>
</evidence>
<feature type="domain" description="Cell envelope-related transcriptional attenuator" evidence="4">
    <location>
        <begin position="236"/>
        <end position="378"/>
    </location>
</feature>
<reference evidence="5" key="1">
    <citation type="journal article" date="2014" name="Int. J. Syst. Evol. Microbiol.">
        <title>Complete genome sequence of Corynebacterium casei LMG S-19264T (=DSM 44701T), isolated from a smear-ripened cheese.</title>
        <authorList>
            <consortium name="US DOE Joint Genome Institute (JGI-PGF)"/>
            <person name="Walter F."/>
            <person name="Albersmeier A."/>
            <person name="Kalinowski J."/>
            <person name="Ruckert C."/>
        </authorList>
    </citation>
    <scope>NUCLEOTIDE SEQUENCE</scope>
    <source>
        <strain evidence="5">CGMCC 4.7278</strain>
    </source>
</reference>
<gene>
    <name evidence="5" type="ORF">GCM10011591_29010</name>
</gene>
<evidence type="ECO:0000313" key="6">
    <source>
        <dbReference type="Proteomes" id="UP000612956"/>
    </source>
</evidence>
<evidence type="ECO:0000259" key="4">
    <source>
        <dbReference type="Pfam" id="PF03816"/>
    </source>
</evidence>
<dbReference type="NCBIfam" id="TIGR00350">
    <property type="entry name" value="lytR_cpsA_psr"/>
    <property type="match status" value="1"/>
</dbReference>
<feature type="transmembrane region" description="Helical" evidence="3">
    <location>
        <begin position="163"/>
        <end position="182"/>
    </location>
</feature>
<dbReference type="EMBL" id="BMMW01000002">
    <property type="protein sequence ID" value="GGK55276.1"/>
    <property type="molecule type" value="Genomic_DNA"/>
</dbReference>
<dbReference type="InterPro" id="IPR050922">
    <property type="entry name" value="LytR/CpsA/Psr_CW_biosynth"/>
</dbReference>
<accession>A0A917QKM0</accession>
<dbReference type="Gene3D" id="3.40.630.190">
    <property type="entry name" value="LCP protein"/>
    <property type="match status" value="1"/>
</dbReference>
<dbReference type="Pfam" id="PF03816">
    <property type="entry name" value="LytR_cpsA_psr"/>
    <property type="match status" value="1"/>
</dbReference>
<evidence type="ECO:0000256" key="3">
    <source>
        <dbReference type="SAM" id="Phobius"/>
    </source>
</evidence>
<dbReference type="AlphaFoldDB" id="A0A917QKM0"/>
<dbReference type="Proteomes" id="UP000612956">
    <property type="component" value="Unassembled WGS sequence"/>
</dbReference>
<organism evidence="5 6">
    <name type="scientific">Nocardia camponoti</name>
    <dbReference type="NCBI Taxonomy" id="1616106"/>
    <lineage>
        <taxon>Bacteria</taxon>
        <taxon>Bacillati</taxon>
        <taxon>Actinomycetota</taxon>
        <taxon>Actinomycetes</taxon>
        <taxon>Mycobacteriales</taxon>
        <taxon>Nocardiaceae</taxon>
        <taxon>Nocardia</taxon>
    </lineage>
</organism>
<keyword evidence="3" id="KW-0472">Membrane</keyword>
<evidence type="ECO:0000256" key="1">
    <source>
        <dbReference type="ARBA" id="ARBA00006068"/>
    </source>
</evidence>
<reference evidence="5" key="2">
    <citation type="submission" date="2020-09" db="EMBL/GenBank/DDBJ databases">
        <authorList>
            <person name="Sun Q."/>
            <person name="Zhou Y."/>
        </authorList>
    </citation>
    <scope>NUCLEOTIDE SEQUENCE</scope>
    <source>
        <strain evidence="5">CGMCC 4.7278</strain>
    </source>
</reference>
<comment type="similarity">
    <text evidence="1">Belongs to the LytR/CpsA/Psr (LCP) family.</text>
</comment>
<proteinExistence type="inferred from homology"/>
<name>A0A917QKM0_9NOCA</name>
<dbReference type="PANTHER" id="PTHR33392">
    <property type="entry name" value="POLYISOPRENYL-TEICHOIC ACID--PEPTIDOGLYCAN TEICHOIC ACID TRANSFERASE TAGU"/>
    <property type="match status" value="1"/>
</dbReference>